<evidence type="ECO:0000256" key="12">
    <source>
        <dbReference type="PIRNR" id="PIRNR006268"/>
    </source>
</evidence>
<evidence type="ECO:0000256" key="8">
    <source>
        <dbReference type="ARBA" id="ARBA00022827"/>
    </source>
</evidence>
<evidence type="ECO:0000256" key="11">
    <source>
        <dbReference type="ARBA" id="ARBA00048540"/>
    </source>
</evidence>
<comment type="caution">
    <text evidence="13">The sequence shown here is derived from an EMBL/GenBank/DDBJ whole genome shotgun (WGS) entry which is preliminary data.</text>
</comment>
<keyword evidence="7 12" id="KW-0479">Metal-binding</keyword>
<accession>A0ABV2BWN3</accession>
<keyword evidence="5 12" id="KW-0285">Flavoprotein</keyword>
<evidence type="ECO:0000256" key="5">
    <source>
        <dbReference type="ARBA" id="ARBA00022630"/>
    </source>
</evidence>
<dbReference type="PANTHER" id="PTHR30040">
    <property type="entry name" value="THIAMINE BIOSYNTHESIS LIPOPROTEIN APBE"/>
    <property type="match status" value="1"/>
</dbReference>
<comment type="cofactor">
    <cofactor evidence="1">
        <name>Mg(2+)</name>
        <dbReference type="ChEBI" id="CHEBI:18420"/>
    </cofactor>
</comment>
<keyword evidence="9 12" id="KW-0460">Magnesium</keyword>
<dbReference type="EC" id="2.7.1.180" evidence="3 12"/>
<dbReference type="InterPro" id="IPR003374">
    <property type="entry name" value="ApbE-like_sf"/>
</dbReference>
<reference evidence="13 14" key="1">
    <citation type="submission" date="2024-06" db="EMBL/GenBank/DDBJ databases">
        <authorList>
            <person name="Li F."/>
        </authorList>
    </citation>
    <scope>NUCLEOTIDE SEQUENCE [LARGE SCALE GENOMIC DNA]</scope>
    <source>
        <strain evidence="13 14">GXAS 311</strain>
    </source>
</reference>
<keyword evidence="14" id="KW-1185">Reference proteome</keyword>
<name>A0ABV2BWN3_9GAMM</name>
<proteinExistence type="inferred from homology"/>
<keyword evidence="6 12" id="KW-0808">Transferase</keyword>
<evidence type="ECO:0000256" key="6">
    <source>
        <dbReference type="ARBA" id="ARBA00022679"/>
    </source>
</evidence>
<organism evidence="13 14">
    <name type="scientific">Aliikangiella maris</name>
    <dbReference type="NCBI Taxonomy" id="3162458"/>
    <lineage>
        <taxon>Bacteria</taxon>
        <taxon>Pseudomonadati</taxon>
        <taxon>Pseudomonadota</taxon>
        <taxon>Gammaproteobacteria</taxon>
        <taxon>Oceanospirillales</taxon>
        <taxon>Pleioneaceae</taxon>
        <taxon>Aliikangiella</taxon>
    </lineage>
</organism>
<evidence type="ECO:0000256" key="7">
    <source>
        <dbReference type="ARBA" id="ARBA00022723"/>
    </source>
</evidence>
<evidence type="ECO:0000256" key="10">
    <source>
        <dbReference type="ARBA" id="ARBA00031306"/>
    </source>
</evidence>
<dbReference type="PANTHER" id="PTHR30040:SF2">
    <property type="entry name" value="FAD:PROTEIN FMN TRANSFERASE"/>
    <property type="match status" value="1"/>
</dbReference>
<dbReference type="PIRSF" id="PIRSF006268">
    <property type="entry name" value="ApbE"/>
    <property type="match status" value="1"/>
</dbReference>
<dbReference type="GO" id="GO:0016740">
    <property type="term" value="F:transferase activity"/>
    <property type="evidence" value="ECO:0007669"/>
    <property type="project" value="UniProtKB-KW"/>
</dbReference>
<evidence type="ECO:0000256" key="9">
    <source>
        <dbReference type="ARBA" id="ARBA00022842"/>
    </source>
</evidence>
<protein>
    <recommendedName>
        <fullName evidence="4 12">FAD:protein FMN transferase</fullName>
        <ecNumber evidence="3 12">2.7.1.180</ecNumber>
    </recommendedName>
    <alternativeName>
        <fullName evidence="10 12">Flavin transferase</fullName>
    </alternativeName>
</protein>
<evidence type="ECO:0000313" key="14">
    <source>
        <dbReference type="Proteomes" id="UP001548189"/>
    </source>
</evidence>
<dbReference type="RefSeq" id="WP_353896933.1">
    <property type="nucleotide sequence ID" value="NZ_JBEVCJ010000020.1"/>
</dbReference>
<evidence type="ECO:0000256" key="3">
    <source>
        <dbReference type="ARBA" id="ARBA00011955"/>
    </source>
</evidence>
<evidence type="ECO:0000256" key="2">
    <source>
        <dbReference type="ARBA" id="ARBA00008282"/>
    </source>
</evidence>
<dbReference type="Proteomes" id="UP001548189">
    <property type="component" value="Unassembled WGS sequence"/>
</dbReference>
<comment type="similarity">
    <text evidence="2 12">Belongs to the ApbE family.</text>
</comment>
<comment type="catalytic activity">
    <reaction evidence="11 12">
        <text>L-threonyl-[protein] + FAD = FMN-L-threonyl-[protein] + AMP + H(+)</text>
        <dbReference type="Rhea" id="RHEA:36847"/>
        <dbReference type="Rhea" id="RHEA-COMP:11060"/>
        <dbReference type="Rhea" id="RHEA-COMP:11061"/>
        <dbReference type="ChEBI" id="CHEBI:15378"/>
        <dbReference type="ChEBI" id="CHEBI:30013"/>
        <dbReference type="ChEBI" id="CHEBI:57692"/>
        <dbReference type="ChEBI" id="CHEBI:74257"/>
        <dbReference type="ChEBI" id="CHEBI:456215"/>
        <dbReference type="EC" id="2.7.1.180"/>
    </reaction>
</comment>
<evidence type="ECO:0000256" key="4">
    <source>
        <dbReference type="ARBA" id="ARBA00016337"/>
    </source>
</evidence>
<dbReference type="Pfam" id="PF02424">
    <property type="entry name" value="ApbE"/>
    <property type="match status" value="1"/>
</dbReference>
<evidence type="ECO:0000256" key="1">
    <source>
        <dbReference type="ARBA" id="ARBA00001946"/>
    </source>
</evidence>
<keyword evidence="8 12" id="KW-0274">FAD</keyword>
<evidence type="ECO:0000313" key="13">
    <source>
        <dbReference type="EMBL" id="MET1256348.1"/>
    </source>
</evidence>
<dbReference type="InterPro" id="IPR024932">
    <property type="entry name" value="ApbE"/>
</dbReference>
<dbReference type="SUPFAM" id="SSF143631">
    <property type="entry name" value="ApbE-like"/>
    <property type="match status" value="1"/>
</dbReference>
<dbReference type="EMBL" id="JBEVCJ010000020">
    <property type="protein sequence ID" value="MET1256348.1"/>
    <property type="molecule type" value="Genomic_DNA"/>
</dbReference>
<dbReference type="Gene3D" id="3.10.520.10">
    <property type="entry name" value="ApbE-like domains"/>
    <property type="match status" value="1"/>
</dbReference>
<gene>
    <name evidence="13" type="ORF">ABVT43_14500</name>
</gene>
<sequence length="335" mass="37439">MSNTPIIQCILITFVFVLLCSCQPEEKYSRLTGFTMGTTYQVTFEKNAIAPEQLQQKIDNRLEKINQLMSTYIEDSELSLFNRAHTTDCQPISENTRFVIQNSLEVFQQTAGKFDVTLAPLIELWGFDKKQTHDAIPPQSTIDSILKQFGSQHVHIEIDCVKKDLANISINLSAIAKGYAVDEIAKIIKASGSQNYLVEIGGELASQGINARGKPWQIAIESAVTQERAIQRIITPNGLGVATSGDYRNYFEKDGKRYSHTIDPTTGYPITHQLASITVLHPQTMLADALATALMVMGPDEALKFANQHQLPIFMLVKSEDGFKEVYNDNFKPYL</sequence>